<dbReference type="AlphaFoldDB" id="A0A6G1JSS4"/>
<sequence>MSKSAINNQQSAFQILPFQHHHTTITCFAAAMVEEMDLKPWCHTTSNEALIEAVLENQGMELEPWD</sequence>
<dbReference type="Proteomes" id="UP000799428">
    <property type="component" value="Unassembled WGS sequence"/>
</dbReference>
<protein>
    <submittedName>
        <fullName evidence="1">Uncharacterized protein</fullName>
    </submittedName>
</protein>
<gene>
    <name evidence="1" type="ORF">K504DRAFT_508132</name>
</gene>
<proteinExistence type="predicted"/>
<organism evidence="1 2">
    <name type="scientific">Pleomassaria siparia CBS 279.74</name>
    <dbReference type="NCBI Taxonomy" id="1314801"/>
    <lineage>
        <taxon>Eukaryota</taxon>
        <taxon>Fungi</taxon>
        <taxon>Dikarya</taxon>
        <taxon>Ascomycota</taxon>
        <taxon>Pezizomycotina</taxon>
        <taxon>Dothideomycetes</taxon>
        <taxon>Pleosporomycetidae</taxon>
        <taxon>Pleosporales</taxon>
        <taxon>Pleomassariaceae</taxon>
        <taxon>Pleomassaria</taxon>
    </lineage>
</organism>
<dbReference type="OrthoDB" id="409121at2759"/>
<dbReference type="EMBL" id="MU005788">
    <property type="protein sequence ID" value="KAF2703217.1"/>
    <property type="molecule type" value="Genomic_DNA"/>
</dbReference>
<reference evidence="1" key="1">
    <citation type="journal article" date="2020" name="Stud. Mycol.">
        <title>101 Dothideomycetes genomes: a test case for predicting lifestyles and emergence of pathogens.</title>
        <authorList>
            <person name="Haridas S."/>
            <person name="Albert R."/>
            <person name="Binder M."/>
            <person name="Bloem J."/>
            <person name="Labutti K."/>
            <person name="Salamov A."/>
            <person name="Andreopoulos B."/>
            <person name="Baker S."/>
            <person name="Barry K."/>
            <person name="Bills G."/>
            <person name="Bluhm B."/>
            <person name="Cannon C."/>
            <person name="Castanera R."/>
            <person name="Culley D."/>
            <person name="Daum C."/>
            <person name="Ezra D."/>
            <person name="Gonzalez J."/>
            <person name="Henrissat B."/>
            <person name="Kuo A."/>
            <person name="Liang C."/>
            <person name="Lipzen A."/>
            <person name="Lutzoni F."/>
            <person name="Magnuson J."/>
            <person name="Mondo S."/>
            <person name="Nolan M."/>
            <person name="Ohm R."/>
            <person name="Pangilinan J."/>
            <person name="Park H.-J."/>
            <person name="Ramirez L."/>
            <person name="Alfaro M."/>
            <person name="Sun H."/>
            <person name="Tritt A."/>
            <person name="Yoshinaga Y."/>
            <person name="Zwiers L.-H."/>
            <person name="Turgeon B."/>
            <person name="Goodwin S."/>
            <person name="Spatafora J."/>
            <person name="Crous P."/>
            <person name="Grigoriev I."/>
        </authorList>
    </citation>
    <scope>NUCLEOTIDE SEQUENCE</scope>
    <source>
        <strain evidence="1">CBS 279.74</strain>
    </source>
</reference>
<evidence type="ECO:0000313" key="1">
    <source>
        <dbReference type="EMBL" id="KAF2703217.1"/>
    </source>
</evidence>
<evidence type="ECO:0000313" key="2">
    <source>
        <dbReference type="Proteomes" id="UP000799428"/>
    </source>
</evidence>
<name>A0A6G1JSS4_9PLEO</name>
<keyword evidence="2" id="KW-1185">Reference proteome</keyword>
<accession>A0A6G1JSS4</accession>